<evidence type="ECO:0000313" key="1">
    <source>
        <dbReference type="EMBL" id="CAB9500460.1"/>
    </source>
</evidence>
<dbReference type="OrthoDB" id="416042at2759"/>
<reference evidence="1" key="1">
    <citation type="submission" date="2020-06" db="EMBL/GenBank/DDBJ databases">
        <authorList>
            <consortium name="Plant Systems Biology data submission"/>
        </authorList>
    </citation>
    <scope>NUCLEOTIDE SEQUENCE</scope>
    <source>
        <strain evidence="1">D6</strain>
    </source>
</reference>
<keyword evidence="2" id="KW-1185">Reference proteome</keyword>
<gene>
    <name evidence="1" type="ORF">SEMRO_84_G044830.1</name>
</gene>
<dbReference type="Proteomes" id="UP001153069">
    <property type="component" value="Unassembled WGS sequence"/>
</dbReference>
<dbReference type="InterPro" id="IPR027417">
    <property type="entry name" value="P-loop_NTPase"/>
</dbReference>
<comment type="caution">
    <text evidence="1">The sequence shown here is derived from an EMBL/GenBank/DDBJ whole genome shotgun (WGS) entry which is preliminary data.</text>
</comment>
<dbReference type="GO" id="GO:0008146">
    <property type="term" value="F:sulfotransferase activity"/>
    <property type="evidence" value="ECO:0007669"/>
    <property type="project" value="InterPro"/>
</dbReference>
<dbReference type="AlphaFoldDB" id="A0A9N8DET6"/>
<dbReference type="GO" id="GO:0016020">
    <property type="term" value="C:membrane"/>
    <property type="evidence" value="ECO:0007669"/>
    <property type="project" value="InterPro"/>
</dbReference>
<dbReference type="Pfam" id="PF03567">
    <property type="entry name" value="Sulfotransfer_2"/>
    <property type="match status" value="1"/>
</dbReference>
<proteinExistence type="predicted"/>
<evidence type="ECO:0000313" key="2">
    <source>
        <dbReference type="Proteomes" id="UP001153069"/>
    </source>
</evidence>
<dbReference type="EMBL" id="CAICTM010000083">
    <property type="protein sequence ID" value="CAB9500460.1"/>
    <property type="molecule type" value="Genomic_DNA"/>
</dbReference>
<accession>A0A9N8DET6</accession>
<dbReference type="InterPro" id="IPR005331">
    <property type="entry name" value="Sulfotransferase"/>
</dbReference>
<organism evidence="1 2">
    <name type="scientific">Seminavis robusta</name>
    <dbReference type="NCBI Taxonomy" id="568900"/>
    <lineage>
        <taxon>Eukaryota</taxon>
        <taxon>Sar</taxon>
        <taxon>Stramenopiles</taxon>
        <taxon>Ochrophyta</taxon>
        <taxon>Bacillariophyta</taxon>
        <taxon>Bacillariophyceae</taxon>
        <taxon>Bacillariophycidae</taxon>
        <taxon>Naviculales</taxon>
        <taxon>Naviculaceae</taxon>
        <taxon>Seminavis</taxon>
    </lineage>
</organism>
<dbReference type="SUPFAM" id="SSF52540">
    <property type="entry name" value="P-loop containing nucleoside triphosphate hydrolases"/>
    <property type="match status" value="1"/>
</dbReference>
<sequence length="357" mass="41064">MAQKCRQKSGSVSKFQLLVALVVGLTTFECMSWQFRQPRVEQMARSMTGMVLKTDNPQDQKTKTTSKGIPTVPVHISRERKEGALEFVHIPKTSGTAIEVAAARQNITWGLCHFRNLPAFLVPSYQKVDYPGCNRLAKGQRARRWPFCPGQCWHQPPAKFYQHDNNNGPNPSQQNPYSNKNLFAIVRNPYARMISEFYCPWSGYTSADEGEHNQESLNIFLQQKLLQYQKDPVDLHLLPQSHFIFGSLTKEGPIVQVVDHVLFFENLTSHVHELFQAYDLDIALEHVNAGTDKTQQNQQQRQRSRRMGVGDLSNETIELINEIHREDFETLGYQGINPHNMPQGWQESYRLESIYMT</sequence>
<name>A0A9N8DET6_9STRA</name>
<protein>
    <submittedName>
        <fullName evidence="1">Sulfotransferase family</fullName>
    </submittedName>
</protein>
<dbReference type="Gene3D" id="3.40.50.300">
    <property type="entry name" value="P-loop containing nucleotide triphosphate hydrolases"/>
    <property type="match status" value="1"/>
</dbReference>